<accession>A0A0F9V033</accession>
<name>A0A0F9V033_9ZZZZ</name>
<dbReference type="EMBL" id="LAZR01000051">
    <property type="protein sequence ID" value="KKN98580.1"/>
    <property type="molecule type" value="Genomic_DNA"/>
</dbReference>
<sequence length="348" mass="39534">MELNASQLNDLFMQKLDSEDSREKLAAATTSYVRDKLRESAFNRKVINPQTVTKDDCQVSVNHDTLVKIVEIEPNSKAMAITFRGEADSRFISAPRVECPFFSISSEKFEKTEQELLAYQMPLTKVIEENTVKDIEEIEDFYFLNYIEAAVRNYTNPLTAANNIFKPARTSSLGTTELTPNVKADFIECKKLLSGSRRRAQRILMTEPDFDDITGYTITDFGDKIASEVIVDGYKYNLFLGMELIRTIKTDILKQGNIYFFTQEEFLGKSYVLNNTKFYIDKVGNLITWWAWEDIGMIIVNVASISKMELYKGDPTLAGNRPAVGLALEDELGGTYVEPDQVQPLVTF</sequence>
<dbReference type="AlphaFoldDB" id="A0A0F9V033"/>
<proteinExistence type="predicted"/>
<gene>
    <name evidence="1" type="ORF">LCGC14_0146920</name>
</gene>
<comment type="caution">
    <text evidence="1">The sequence shown here is derived from an EMBL/GenBank/DDBJ whole genome shotgun (WGS) entry which is preliminary data.</text>
</comment>
<organism evidence="1">
    <name type="scientific">marine sediment metagenome</name>
    <dbReference type="NCBI Taxonomy" id="412755"/>
    <lineage>
        <taxon>unclassified sequences</taxon>
        <taxon>metagenomes</taxon>
        <taxon>ecological metagenomes</taxon>
    </lineage>
</organism>
<reference evidence="1" key="1">
    <citation type="journal article" date="2015" name="Nature">
        <title>Complex archaea that bridge the gap between prokaryotes and eukaryotes.</title>
        <authorList>
            <person name="Spang A."/>
            <person name="Saw J.H."/>
            <person name="Jorgensen S.L."/>
            <person name="Zaremba-Niedzwiedzka K."/>
            <person name="Martijn J."/>
            <person name="Lind A.E."/>
            <person name="van Eijk R."/>
            <person name="Schleper C."/>
            <person name="Guy L."/>
            <person name="Ettema T.J."/>
        </authorList>
    </citation>
    <scope>NUCLEOTIDE SEQUENCE</scope>
</reference>
<protein>
    <submittedName>
        <fullName evidence="1">Uncharacterized protein</fullName>
    </submittedName>
</protein>
<evidence type="ECO:0000313" key="1">
    <source>
        <dbReference type="EMBL" id="KKN98580.1"/>
    </source>
</evidence>